<keyword evidence="3" id="KW-1185">Reference proteome</keyword>
<feature type="transmembrane region" description="Helical" evidence="1">
    <location>
        <begin position="26"/>
        <end position="50"/>
    </location>
</feature>
<dbReference type="RefSeq" id="WP_133606930.1">
    <property type="nucleotide sequence ID" value="NZ_JBASTO010000348.1"/>
</dbReference>
<dbReference type="EMBL" id="SNXW01000002">
    <property type="protein sequence ID" value="TDP85911.1"/>
    <property type="molecule type" value="Genomic_DNA"/>
</dbReference>
<feature type="transmembrane region" description="Helical" evidence="1">
    <location>
        <begin position="62"/>
        <end position="81"/>
    </location>
</feature>
<dbReference type="Proteomes" id="UP000294593">
    <property type="component" value="Unassembled WGS sequence"/>
</dbReference>
<dbReference type="OrthoDB" id="9787818at2"/>
<reference evidence="2 3" key="1">
    <citation type="submission" date="2019-03" db="EMBL/GenBank/DDBJ databases">
        <title>Genomic Encyclopedia of Type Strains, Phase IV (KMG-IV): sequencing the most valuable type-strain genomes for metagenomic binning, comparative biology and taxonomic classification.</title>
        <authorList>
            <person name="Goeker M."/>
        </authorList>
    </citation>
    <scope>NUCLEOTIDE SEQUENCE [LARGE SCALE GENOMIC DNA]</scope>
    <source>
        <strain evidence="2 3">DSM 11901</strain>
    </source>
</reference>
<evidence type="ECO:0000313" key="2">
    <source>
        <dbReference type="EMBL" id="TDP85911.1"/>
    </source>
</evidence>
<keyword evidence="1" id="KW-0812">Transmembrane</keyword>
<gene>
    <name evidence="2" type="ORF">EV672_102261</name>
</gene>
<protein>
    <submittedName>
        <fullName evidence="2">Uncharacterized protein</fullName>
    </submittedName>
</protein>
<sequence length="204" mass="22259">MSLHAHLPEAAGVSAPEPRKLSRWSVVLALLAIVAVLDAATGYEVSVFLLYTIPVALSTHYLGVRAGVVVSTLATLAWAFADQWSGHTYSQDWILAINAFNRFCCFLLAVMAIRFIEERRAAVALRLRAFTGEVPHCTQCDKLCGEDGHWRTPEMYLSELGGADVLPKVCPDCARRVYARAAYRDTPDAIGAAPDGQDPQQARA</sequence>
<keyword evidence="1" id="KW-1133">Transmembrane helix</keyword>
<feature type="transmembrane region" description="Helical" evidence="1">
    <location>
        <begin position="93"/>
        <end position="116"/>
    </location>
</feature>
<keyword evidence="1" id="KW-0472">Membrane</keyword>
<comment type="caution">
    <text evidence="2">The sequence shown here is derived from an EMBL/GenBank/DDBJ whole genome shotgun (WGS) entry which is preliminary data.</text>
</comment>
<name>A0A4R6RHF7_9BURK</name>
<proteinExistence type="predicted"/>
<dbReference type="AlphaFoldDB" id="A0A4R6RHF7"/>
<accession>A0A4R6RHF7</accession>
<evidence type="ECO:0000256" key="1">
    <source>
        <dbReference type="SAM" id="Phobius"/>
    </source>
</evidence>
<organism evidence="2 3">
    <name type="scientific">Aquabacterium commune</name>
    <dbReference type="NCBI Taxonomy" id="70586"/>
    <lineage>
        <taxon>Bacteria</taxon>
        <taxon>Pseudomonadati</taxon>
        <taxon>Pseudomonadota</taxon>
        <taxon>Betaproteobacteria</taxon>
        <taxon>Burkholderiales</taxon>
        <taxon>Aquabacterium</taxon>
    </lineage>
</organism>
<evidence type="ECO:0000313" key="3">
    <source>
        <dbReference type="Proteomes" id="UP000294593"/>
    </source>
</evidence>